<keyword evidence="2 5" id="KW-0812">Transmembrane</keyword>
<evidence type="ECO:0000313" key="8">
    <source>
        <dbReference type="Proteomes" id="UP000680588"/>
    </source>
</evidence>
<organism evidence="7 8">
    <name type="scientific">Arthrobacter sunyaminii</name>
    <dbReference type="NCBI Taxonomy" id="2816859"/>
    <lineage>
        <taxon>Bacteria</taxon>
        <taxon>Bacillati</taxon>
        <taxon>Actinomycetota</taxon>
        <taxon>Actinomycetes</taxon>
        <taxon>Micrococcales</taxon>
        <taxon>Micrococcaceae</taxon>
        <taxon>Arthrobacter</taxon>
    </lineage>
</organism>
<comment type="subcellular location">
    <subcellularLocation>
        <location evidence="1">Membrane</location>
        <topology evidence="1">Multi-pass membrane protein</topology>
    </subcellularLocation>
</comment>
<evidence type="ECO:0000256" key="2">
    <source>
        <dbReference type="ARBA" id="ARBA00022692"/>
    </source>
</evidence>
<dbReference type="PANTHER" id="PTHR37422:SF13">
    <property type="entry name" value="LIPOPOLYSACCHARIDE BIOSYNTHESIS PROTEIN PA4999-RELATED"/>
    <property type="match status" value="1"/>
</dbReference>
<dbReference type="InterPro" id="IPR051533">
    <property type="entry name" value="WaaL-like"/>
</dbReference>
<evidence type="ECO:0000313" key="7">
    <source>
        <dbReference type="EMBL" id="QWQ37165.1"/>
    </source>
</evidence>
<dbReference type="GO" id="GO:0016020">
    <property type="term" value="C:membrane"/>
    <property type="evidence" value="ECO:0007669"/>
    <property type="project" value="UniProtKB-SubCell"/>
</dbReference>
<name>A0A975S7D3_9MICC</name>
<keyword evidence="4 5" id="KW-0472">Membrane</keyword>
<feature type="transmembrane region" description="Helical" evidence="5">
    <location>
        <begin position="369"/>
        <end position="388"/>
    </location>
</feature>
<keyword evidence="7" id="KW-0436">Ligase</keyword>
<evidence type="ECO:0000256" key="5">
    <source>
        <dbReference type="SAM" id="Phobius"/>
    </source>
</evidence>
<dbReference type="Proteomes" id="UP000680588">
    <property type="component" value="Chromosome"/>
</dbReference>
<feature type="transmembrane region" description="Helical" evidence="5">
    <location>
        <begin position="39"/>
        <end position="60"/>
    </location>
</feature>
<gene>
    <name evidence="7" type="ORF">KG104_05205</name>
</gene>
<feature type="transmembrane region" description="Helical" evidence="5">
    <location>
        <begin position="210"/>
        <end position="228"/>
    </location>
</feature>
<feature type="transmembrane region" description="Helical" evidence="5">
    <location>
        <begin position="81"/>
        <end position="101"/>
    </location>
</feature>
<dbReference type="PANTHER" id="PTHR37422">
    <property type="entry name" value="TEICHURONIC ACID BIOSYNTHESIS PROTEIN TUAE"/>
    <property type="match status" value="1"/>
</dbReference>
<reference evidence="7" key="1">
    <citation type="submission" date="2021-06" db="EMBL/GenBank/DDBJ databases">
        <title>Novel species in genus Arthrobacter.</title>
        <authorList>
            <person name="Zhang G."/>
        </authorList>
    </citation>
    <scope>NUCLEOTIDE SEQUENCE</scope>
    <source>
        <strain evidence="7">Zg-ZUI122</strain>
    </source>
</reference>
<dbReference type="InterPro" id="IPR007016">
    <property type="entry name" value="O-antigen_ligase-rel_domated"/>
</dbReference>
<accession>A0A975S7D3</accession>
<feature type="transmembrane region" description="Helical" evidence="5">
    <location>
        <begin position="107"/>
        <end position="125"/>
    </location>
</feature>
<feature type="domain" description="O-antigen ligase-related" evidence="6">
    <location>
        <begin position="218"/>
        <end position="352"/>
    </location>
</feature>
<dbReference type="AlphaFoldDB" id="A0A975S7D3"/>
<sequence length="436" mass="45526">MAVIGLFGAWVVLLVAMLIPVHILPSMILAVYALLPLGAISAGPLASFPALGLLFLIWLVRRRFTAPIDQVGLYSNATRSAVLTVATVLFLGWCGVSVFLSDYRLNSLSWVFSAIVGIGPGLMANQPVREAEILKKTWIYLGVVFGAYASIEGALQSNFIYGPLNALFGQESTQHWSVYRAEGSFGHPLALSTFLAIALSLAVTLGAQRWTPTLAVSAGLILAGLVATASRGGLLAGGIGVLIGVLMMLTAVDRTKRSRIVLTLGAAGAAAALVLQSALIQARGESVEATRSSAARVQVTEQAMQTLRQSNWLGTGGGTSSRVIMDAGSPVPLENSALQVLVSLGIPGAILMAALLWMLLIKGTASRDAAAVGALVALCIAYLGYNAFDDKPSMHIVIGLVFLMLNGSSQQMYRARTIGAGPLAGPLTVGSKKKRA</sequence>
<dbReference type="RefSeq" id="WP_207347473.1">
    <property type="nucleotide sequence ID" value="NZ_CP076456.1"/>
</dbReference>
<feature type="transmembrane region" description="Helical" evidence="5">
    <location>
        <begin position="137"/>
        <end position="155"/>
    </location>
</feature>
<dbReference type="KEGG" id="asun:KG104_05205"/>
<keyword evidence="3 5" id="KW-1133">Transmembrane helix</keyword>
<proteinExistence type="predicted"/>
<keyword evidence="8" id="KW-1185">Reference proteome</keyword>
<feature type="transmembrane region" description="Helical" evidence="5">
    <location>
        <begin position="234"/>
        <end position="252"/>
    </location>
</feature>
<dbReference type="Pfam" id="PF04932">
    <property type="entry name" value="Wzy_C"/>
    <property type="match status" value="1"/>
</dbReference>
<evidence type="ECO:0000256" key="4">
    <source>
        <dbReference type="ARBA" id="ARBA00023136"/>
    </source>
</evidence>
<feature type="transmembrane region" description="Helical" evidence="5">
    <location>
        <begin position="394"/>
        <end position="413"/>
    </location>
</feature>
<dbReference type="EMBL" id="CP076456">
    <property type="protein sequence ID" value="QWQ37165.1"/>
    <property type="molecule type" value="Genomic_DNA"/>
</dbReference>
<feature type="transmembrane region" description="Helical" evidence="5">
    <location>
        <begin position="7"/>
        <end position="33"/>
    </location>
</feature>
<dbReference type="GO" id="GO:0016874">
    <property type="term" value="F:ligase activity"/>
    <property type="evidence" value="ECO:0007669"/>
    <property type="project" value="UniProtKB-KW"/>
</dbReference>
<feature type="transmembrane region" description="Helical" evidence="5">
    <location>
        <begin position="185"/>
        <end position="203"/>
    </location>
</feature>
<feature type="transmembrane region" description="Helical" evidence="5">
    <location>
        <begin position="259"/>
        <end position="280"/>
    </location>
</feature>
<evidence type="ECO:0000256" key="1">
    <source>
        <dbReference type="ARBA" id="ARBA00004141"/>
    </source>
</evidence>
<protein>
    <submittedName>
        <fullName evidence="7">O-antigen ligase family protein</fullName>
    </submittedName>
</protein>
<evidence type="ECO:0000259" key="6">
    <source>
        <dbReference type="Pfam" id="PF04932"/>
    </source>
</evidence>
<evidence type="ECO:0000256" key="3">
    <source>
        <dbReference type="ARBA" id="ARBA00022989"/>
    </source>
</evidence>
<feature type="transmembrane region" description="Helical" evidence="5">
    <location>
        <begin position="337"/>
        <end position="357"/>
    </location>
</feature>